<dbReference type="GO" id="GO:0005524">
    <property type="term" value="F:ATP binding"/>
    <property type="evidence" value="ECO:0007669"/>
    <property type="project" value="UniProtKB-UniRule"/>
</dbReference>
<evidence type="ECO:0000256" key="3">
    <source>
        <dbReference type="ARBA" id="ARBA00022679"/>
    </source>
</evidence>
<dbReference type="InterPro" id="IPR011009">
    <property type="entry name" value="Kinase-like_dom_sf"/>
</dbReference>
<evidence type="ECO:0000313" key="13">
    <source>
        <dbReference type="WBParaSite" id="Csp11.Scaffold629.g14105.t1"/>
    </source>
</evidence>
<evidence type="ECO:0000256" key="7">
    <source>
        <dbReference type="ARBA" id="ARBA00047899"/>
    </source>
</evidence>
<evidence type="ECO:0000256" key="4">
    <source>
        <dbReference type="ARBA" id="ARBA00022741"/>
    </source>
</evidence>
<dbReference type="InterPro" id="IPR051334">
    <property type="entry name" value="SRPK"/>
</dbReference>
<name>A0A1I7U276_9PELO</name>
<feature type="domain" description="Protein kinase" evidence="11">
    <location>
        <begin position="61"/>
        <end position="119"/>
    </location>
</feature>
<dbReference type="STRING" id="1561998.A0A1I7U276"/>
<protein>
    <recommendedName>
        <fullName evidence="1">non-specific serine/threonine protein kinase</fullName>
        <ecNumber evidence="1">2.7.11.1</ecNumber>
    </recommendedName>
</protein>
<dbReference type="GO" id="GO:0050684">
    <property type="term" value="P:regulation of mRNA processing"/>
    <property type="evidence" value="ECO:0007669"/>
    <property type="project" value="TreeGrafter"/>
</dbReference>
<feature type="binding site" evidence="9">
    <location>
        <position position="90"/>
    </location>
    <ligand>
        <name>ATP</name>
        <dbReference type="ChEBI" id="CHEBI:30616"/>
    </ligand>
</feature>
<dbReference type="GO" id="GO:0004674">
    <property type="term" value="F:protein serine/threonine kinase activity"/>
    <property type="evidence" value="ECO:0007669"/>
    <property type="project" value="UniProtKB-KW"/>
</dbReference>
<evidence type="ECO:0000256" key="8">
    <source>
        <dbReference type="ARBA" id="ARBA00048679"/>
    </source>
</evidence>
<keyword evidence="12" id="KW-1185">Reference proteome</keyword>
<dbReference type="Gene3D" id="3.30.200.20">
    <property type="entry name" value="Phosphorylase Kinase, domain 1"/>
    <property type="match status" value="1"/>
</dbReference>
<dbReference type="GO" id="GO:0000245">
    <property type="term" value="P:spliceosomal complex assembly"/>
    <property type="evidence" value="ECO:0007669"/>
    <property type="project" value="TreeGrafter"/>
</dbReference>
<proteinExistence type="predicted"/>
<dbReference type="PANTHER" id="PTHR47634">
    <property type="entry name" value="PROTEIN KINASE DOMAIN-CONTAINING PROTEIN-RELATED"/>
    <property type="match status" value="1"/>
</dbReference>
<evidence type="ECO:0000256" key="5">
    <source>
        <dbReference type="ARBA" id="ARBA00022777"/>
    </source>
</evidence>
<feature type="region of interest" description="Disordered" evidence="10">
    <location>
        <begin position="1"/>
        <end position="21"/>
    </location>
</feature>
<accession>A0A1I7U276</accession>
<dbReference type="PANTHER" id="PTHR47634:SF9">
    <property type="entry name" value="PROTEIN KINASE DOMAIN-CONTAINING PROTEIN-RELATED"/>
    <property type="match status" value="1"/>
</dbReference>
<comment type="catalytic activity">
    <reaction evidence="8">
        <text>L-seryl-[protein] + ATP = O-phospho-L-seryl-[protein] + ADP + H(+)</text>
        <dbReference type="Rhea" id="RHEA:17989"/>
        <dbReference type="Rhea" id="RHEA-COMP:9863"/>
        <dbReference type="Rhea" id="RHEA-COMP:11604"/>
        <dbReference type="ChEBI" id="CHEBI:15378"/>
        <dbReference type="ChEBI" id="CHEBI:29999"/>
        <dbReference type="ChEBI" id="CHEBI:30616"/>
        <dbReference type="ChEBI" id="CHEBI:83421"/>
        <dbReference type="ChEBI" id="CHEBI:456216"/>
        <dbReference type="EC" id="2.7.11.1"/>
    </reaction>
</comment>
<evidence type="ECO:0000256" key="9">
    <source>
        <dbReference type="PROSITE-ProRule" id="PRU10141"/>
    </source>
</evidence>
<dbReference type="SUPFAM" id="SSF56112">
    <property type="entry name" value="Protein kinase-like (PK-like)"/>
    <property type="match status" value="1"/>
</dbReference>
<evidence type="ECO:0000256" key="2">
    <source>
        <dbReference type="ARBA" id="ARBA00022527"/>
    </source>
</evidence>
<comment type="catalytic activity">
    <reaction evidence="7">
        <text>L-threonyl-[protein] + ATP = O-phospho-L-threonyl-[protein] + ADP + H(+)</text>
        <dbReference type="Rhea" id="RHEA:46608"/>
        <dbReference type="Rhea" id="RHEA-COMP:11060"/>
        <dbReference type="Rhea" id="RHEA-COMP:11605"/>
        <dbReference type="ChEBI" id="CHEBI:15378"/>
        <dbReference type="ChEBI" id="CHEBI:30013"/>
        <dbReference type="ChEBI" id="CHEBI:30616"/>
        <dbReference type="ChEBI" id="CHEBI:61977"/>
        <dbReference type="ChEBI" id="CHEBI:456216"/>
        <dbReference type="EC" id="2.7.11.1"/>
    </reaction>
</comment>
<keyword evidence="6 9" id="KW-0067">ATP-binding</keyword>
<dbReference type="AlphaFoldDB" id="A0A1I7U276"/>
<evidence type="ECO:0000259" key="11">
    <source>
        <dbReference type="PROSITE" id="PS50011"/>
    </source>
</evidence>
<sequence>MSSTQPSSSREEDVPGTSESAIYEANTQLVITTKKKKKISEKEYQKRGFLRVESGHYINDYKMIKTLGRGTYGTVWLAKHTKSNTYAAMKISRSSEHLCDMAMREIDVRVFYLGIGFRH</sequence>
<keyword evidence="2" id="KW-0723">Serine/threonine-protein kinase</keyword>
<keyword evidence="3" id="KW-0808">Transferase</keyword>
<keyword evidence="5" id="KW-0418">Kinase</keyword>
<organism evidence="12 13">
    <name type="scientific">Caenorhabditis tropicalis</name>
    <dbReference type="NCBI Taxonomy" id="1561998"/>
    <lineage>
        <taxon>Eukaryota</taxon>
        <taxon>Metazoa</taxon>
        <taxon>Ecdysozoa</taxon>
        <taxon>Nematoda</taxon>
        <taxon>Chromadorea</taxon>
        <taxon>Rhabditida</taxon>
        <taxon>Rhabditina</taxon>
        <taxon>Rhabditomorpha</taxon>
        <taxon>Rhabditoidea</taxon>
        <taxon>Rhabditidae</taxon>
        <taxon>Peloderinae</taxon>
        <taxon>Caenorhabditis</taxon>
    </lineage>
</organism>
<dbReference type="InterPro" id="IPR000719">
    <property type="entry name" value="Prot_kinase_dom"/>
</dbReference>
<evidence type="ECO:0000256" key="10">
    <source>
        <dbReference type="SAM" id="MobiDB-lite"/>
    </source>
</evidence>
<keyword evidence="4 9" id="KW-0547">Nucleotide-binding</keyword>
<dbReference type="Proteomes" id="UP000095282">
    <property type="component" value="Unplaced"/>
</dbReference>
<evidence type="ECO:0000256" key="1">
    <source>
        <dbReference type="ARBA" id="ARBA00012513"/>
    </source>
</evidence>
<evidence type="ECO:0000313" key="12">
    <source>
        <dbReference type="Proteomes" id="UP000095282"/>
    </source>
</evidence>
<dbReference type="PROSITE" id="PS50011">
    <property type="entry name" value="PROTEIN_KINASE_DOM"/>
    <property type="match status" value="1"/>
</dbReference>
<dbReference type="EC" id="2.7.11.1" evidence="1"/>
<dbReference type="PROSITE" id="PS00107">
    <property type="entry name" value="PROTEIN_KINASE_ATP"/>
    <property type="match status" value="1"/>
</dbReference>
<evidence type="ECO:0000256" key="6">
    <source>
        <dbReference type="ARBA" id="ARBA00022840"/>
    </source>
</evidence>
<dbReference type="WBParaSite" id="Csp11.Scaffold629.g14105.t1">
    <property type="protein sequence ID" value="Csp11.Scaffold629.g14105.t1"/>
    <property type="gene ID" value="Csp11.Scaffold629.g14105"/>
</dbReference>
<reference evidence="13" key="1">
    <citation type="submission" date="2016-11" db="UniProtKB">
        <authorList>
            <consortium name="WormBaseParasite"/>
        </authorList>
    </citation>
    <scope>IDENTIFICATION</scope>
</reference>
<dbReference type="InterPro" id="IPR017441">
    <property type="entry name" value="Protein_kinase_ATP_BS"/>
</dbReference>